<proteinExistence type="predicted"/>
<accession>A0ABT8TNG3</accession>
<protein>
    <submittedName>
        <fullName evidence="2">Uncharacterized protein</fullName>
    </submittedName>
</protein>
<comment type="caution">
    <text evidence="2">The sequence shown here is derived from an EMBL/GenBank/DDBJ whole genome shotgun (WGS) entry which is preliminary data.</text>
</comment>
<sequence length="85" mass="8903">MSENDKTPEPGTEHDAGPSSIGDDQLPADLVASEDNPLAEGLETGEDVHLREEGKRAEQMPDPEDEDDDQGGDQGDNQGDGNSGA</sequence>
<evidence type="ECO:0000256" key="1">
    <source>
        <dbReference type="SAM" id="MobiDB-lite"/>
    </source>
</evidence>
<feature type="compositionally biased region" description="Basic and acidic residues" evidence="1">
    <location>
        <begin position="46"/>
        <end position="59"/>
    </location>
</feature>
<organism evidence="2 3">
    <name type="scientific">Nocardioides cremeus</name>
    <dbReference type="NCBI Taxonomy" id="3058044"/>
    <lineage>
        <taxon>Bacteria</taxon>
        <taxon>Bacillati</taxon>
        <taxon>Actinomycetota</taxon>
        <taxon>Actinomycetes</taxon>
        <taxon>Propionibacteriales</taxon>
        <taxon>Nocardioidaceae</taxon>
        <taxon>Nocardioides</taxon>
    </lineage>
</organism>
<feature type="compositionally biased region" description="Low complexity" evidence="1">
    <location>
        <begin position="75"/>
        <end position="85"/>
    </location>
</feature>
<name>A0ABT8TNG3_9ACTN</name>
<evidence type="ECO:0000313" key="3">
    <source>
        <dbReference type="Proteomes" id="UP001168363"/>
    </source>
</evidence>
<feature type="region of interest" description="Disordered" evidence="1">
    <location>
        <begin position="1"/>
        <end position="85"/>
    </location>
</feature>
<evidence type="ECO:0000313" key="2">
    <source>
        <dbReference type="EMBL" id="MDO3395499.1"/>
    </source>
</evidence>
<feature type="compositionally biased region" description="Acidic residues" evidence="1">
    <location>
        <begin position="61"/>
        <end position="71"/>
    </location>
</feature>
<feature type="compositionally biased region" description="Basic and acidic residues" evidence="1">
    <location>
        <begin position="1"/>
        <end position="16"/>
    </location>
</feature>
<reference evidence="2" key="1">
    <citation type="submission" date="2023-06" db="EMBL/GenBank/DDBJ databases">
        <title>Genome sequence of Nocardioides sp. SOB44.</title>
        <authorList>
            <person name="Zhang G."/>
        </authorList>
    </citation>
    <scope>NUCLEOTIDE SEQUENCE</scope>
    <source>
        <strain evidence="2">SOB44</strain>
    </source>
</reference>
<keyword evidence="3" id="KW-1185">Reference proteome</keyword>
<dbReference type="RefSeq" id="WP_302706855.1">
    <property type="nucleotide sequence ID" value="NZ_JAULSC010000005.1"/>
</dbReference>
<gene>
    <name evidence="2" type="ORF">QWJ41_07220</name>
</gene>
<dbReference type="EMBL" id="JAULSC010000005">
    <property type="protein sequence ID" value="MDO3395499.1"/>
    <property type="molecule type" value="Genomic_DNA"/>
</dbReference>
<dbReference type="Proteomes" id="UP001168363">
    <property type="component" value="Unassembled WGS sequence"/>
</dbReference>